<evidence type="ECO:0000256" key="2">
    <source>
        <dbReference type="ARBA" id="ARBA00012438"/>
    </source>
</evidence>
<organism evidence="10 11">
    <name type="scientific">Chitinophaga silvatica</name>
    <dbReference type="NCBI Taxonomy" id="2282649"/>
    <lineage>
        <taxon>Bacteria</taxon>
        <taxon>Pseudomonadati</taxon>
        <taxon>Bacteroidota</taxon>
        <taxon>Chitinophagia</taxon>
        <taxon>Chitinophagales</taxon>
        <taxon>Chitinophagaceae</taxon>
        <taxon>Chitinophaga</taxon>
    </lineage>
</organism>
<evidence type="ECO:0000256" key="6">
    <source>
        <dbReference type="ARBA" id="ARBA00022777"/>
    </source>
</evidence>
<dbReference type="Pfam" id="PF00512">
    <property type="entry name" value="HisKA"/>
    <property type="match status" value="1"/>
</dbReference>
<comment type="caution">
    <text evidence="10">The sequence shown here is derived from an EMBL/GenBank/DDBJ whole genome shotgun (WGS) entry which is preliminary data.</text>
</comment>
<dbReference type="CDD" id="cd00082">
    <property type="entry name" value="HisKA"/>
    <property type="match status" value="1"/>
</dbReference>
<evidence type="ECO:0000256" key="3">
    <source>
        <dbReference type="ARBA" id="ARBA00022553"/>
    </source>
</evidence>
<keyword evidence="11" id="KW-1185">Reference proteome</keyword>
<keyword evidence="5 8" id="KW-0812">Transmembrane</keyword>
<keyword evidence="6 10" id="KW-0418">Kinase</keyword>
<dbReference type="GO" id="GO:0000155">
    <property type="term" value="F:phosphorelay sensor kinase activity"/>
    <property type="evidence" value="ECO:0007669"/>
    <property type="project" value="InterPro"/>
</dbReference>
<feature type="transmembrane region" description="Helical" evidence="8">
    <location>
        <begin position="12"/>
        <end position="33"/>
    </location>
</feature>
<evidence type="ECO:0000313" key="11">
    <source>
        <dbReference type="Proteomes" id="UP000260644"/>
    </source>
</evidence>
<keyword evidence="8" id="KW-0472">Membrane</keyword>
<feature type="domain" description="Histidine kinase" evidence="9">
    <location>
        <begin position="231"/>
        <end position="431"/>
    </location>
</feature>
<dbReference type="InterPro" id="IPR036890">
    <property type="entry name" value="HATPase_C_sf"/>
</dbReference>
<evidence type="ECO:0000259" key="9">
    <source>
        <dbReference type="PROSITE" id="PS50109"/>
    </source>
</evidence>
<dbReference type="AlphaFoldDB" id="A0A3E1YHS8"/>
<gene>
    <name evidence="10" type="ORF">DVR12_03860</name>
</gene>
<dbReference type="InterPro" id="IPR003594">
    <property type="entry name" value="HATPase_dom"/>
</dbReference>
<evidence type="ECO:0000256" key="5">
    <source>
        <dbReference type="ARBA" id="ARBA00022692"/>
    </source>
</evidence>
<dbReference type="InterPro" id="IPR036097">
    <property type="entry name" value="HisK_dim/P_sf"/>
</dbReference>
<comment type="catalytic activity">
    <reaction evidence="1">
        <text>ATP + protein L-histidine = ADP + protein N-phospho-L-histidine.</text>
        <dbReference type="EC" id="2.7.13.3"/>
    </reaction>
</comment>
<dbReference type="EMBL" id="QPMM01000001">
    <property type="protein sequence ID" value="RFS26931.1"/>
    <property type="molecule type" value="Genomic_DNA"/>
</dbReference>
<dbReference type="EC" id="2.7.13.3" evidence="2"/>
<keyword evidence="7 8" id="KW-1133">Transmembrane helix</keyword>
<evidence type="ECO:0000313" key="10">
    <source>
        <dbReference type="EMBL" id="RFS26931.1"/>
    </source>
</evidence>
<proteinExistence type="predicted"/>
<reference evidence="10 11" key="1">
    <citation type="submission" date="2018-07" db="EMBL/GenBank/DDBJ databases">
        <title>Chitinophaga K2CV101002-2 sp. nov., isolated from a monsoon evergreen broad-leaved forest soil.</title>
        <authorList>
            <person name="Lv Y."/>
        </authorList>
    </citation>
    <scope>NUCLEOTIDE SEQUENCE [LARGE SCALE GENOMIC DNA]</scope>
    <source>
        <strain evidence="10 11">GDMCC 1.1288</strain>
    </source>
</reference>
<dbReference type="SMART" id="SM00387">
    <property type="entry name" value="HATPase_c"/>
    <property type="match status" value="1"/>
</dbReference>
<evidence type="ECO:0000256" key="7">
    <source>
        <dbReference type="ARBA" id="ARBA00022989"/>
    </source>
</evidence>
<dbReference type="Gene3D" id="3.30.565.10">
    <property type="entry name" value="Histidine kinase-like ATPase, C-terminal domain"/>
    <property type="match status" value="1"/>
</dbReference>
<accession>A0A3E1YHS8</accession>
<dbReference type="PROSITE" id="PS50109">
    <property type="entry name" value="HIS_KIN"/>
    <property type="match status" value="1"/>
</dbReference>
<dbReference type="PANTHER" id="PTHR45436">
    <property type="entry name" value="SENSOR HISTIDINE KINASE YKOH"/>
    <property type="match status" value="1"/>
</dbReference>
<keyword evidence="4" id="KW-0808">Transferase</keyword>
<dbReference type="InterPro" id="IPR005467">
    <property type="entry name" value="His_kinase_dom"/>
</dbReference>
<dbReference type="SUPFAM" id="SSF47384">
    <property type="entry name" value="Homodimeric domain of signal transducing histidine kinase"/>
    <property type="match status" value="1"/>
</dbReference>
<evidence type="ECO:0000256" key="4">
    <source>
        <dbReference type="ARBA" id="ARBA00022679"/>
    </source>
</evidence>
<dbReference type="GO" id="GO:0005886">
    <property type="term" value="C:plasma membrane"/>
    <property type="evidence" value="ECO:0007669"/>
    <property type="project" value="TreeGrafter"/>
</dbReference>
<protein>
    <recommendedName>
        <fullName evidence="2">histidine kinase</fullName>
        <ecNumber evidence="2">2.7.13.3</ecNumber>
    </recommendedName>
</protein>
<dbReference type="Proteomes" id="UP000260644">
    <property type="component" value="Unassembled WGS sequence"/>
</dbReference>
<sequence>MGNMSKLLSKPFKAFSIYALIILAASIPVYYWVVDHIWKSELDEHNLIIKERIEKNATNERFDIQQIEAVLDIWNALEPGARLYPVPATAVRPDSIYTIYRKRDFGSDKQIDRFRGLSSFLTVHGKTYHLEIETNIEETEEIILAIAIVTTFFFLMLVVGFIILNRNISQRIWSPFRKTLEKLQAFDLTANQELHLGSSEIEEFSALNSAIDKLIENNISVFNEQRRFLENASHELQTPLAILKSKIDLLLQTKDITQDQSQLLNDIEIPMARVSRISKNLLLLAKIENKQFQDTTQISIADIVNESLDLLIEYLEDKKLILTENITPGVKVSANKFLLETLINNLLINAIRHTPANGQITINLFNNSLEIKNTGTAPLDAEKLFKRFAISSKDSINSGLGLAIVKEITLRYQWKIIYSFKDEMHRFSVEF</sequence>
<name>A0A3E1YHS8_9BACT</name>
<dbReference type="SMART" id="SM00388">
    <property type="entry name" value="HisKA"/>
    <property type="match status" value="1"/>
</dbReference>
<dbReference type="PANTHER" id="PTHR45436:SF5">
    <property type="entry name" value="SENSOR HISTIDINE KINASE TRCS"/>
    <property type="match status" value="1"/>
</dbReference>
<feature type="transmembrane region" description="Helical" evidence="8">
    <location>
        <begin position="142"/>
        <end position="164"/>
    </location>
</feature>
<evidence type="ECO:0000256" key="1">
    <source>
        <dbReference type="ARBA" id="ARBA00000085"/>
    </source>
</evidence>
<dbReference type="SUPFAM" id="SSF55874">
    <property type="entry name" value="ATPase domain of HSP90 chaperone/DNA topoisomerase II/histidine kinase"/>
    <property type="match status" value="1"/>
</dbReference>
<evidence type="ECO:0000256" key="8">
    <source>
        <dbReference type="SAM" id="Phobius"/>
    </source>
</evidence>
<dbReference type="Pfam" id="PF02518">
    <property type="entry name" value="HATPase_c"/>
    <property type="match status" value="1"/>
</dbReference>
<dbReference type="Gene3D" id="1.10.287.130">
    <property type="match status" value="1"/>
</dbReference>
<dbReference type="InterPro" id="IPR003661">
    <property type="entry name" value="HisK_dim/P_dom"/>
</dbReference>
<keyword evidence="3" id="KW-0597">Phosphoprotein</keyword>
<dbReference type="InterPro" id="IPR050428">
    <property type="entry name" value="TCS_sensor_his_kinase"/>
</dbReference>